<feature type="domain" description="Nudix hydrolase" evidence="7">
    <location>
        <begin position="4"/>
        <end position="191"/>
    </location>
</feature>
<dbReference type="Pfam" id="PF00293">
    <property type="entry name" value="NUDIX"/>
    <property type="match status" value="1"/>
</dbReference>
<protein>
    <submittedName>
        <fullName evidence="8">8-oxo-dGTP pyrophosphatase MutT (NUDIX family)</fullName>
    </submittedName>
</protein>
<keyword evidence="5" id="KW-0460">Magnesium</keyword>
<dbReference type="InterPro" id="IPR000086">
    <property type="entry name" value="NUDIX_hydrolase_dom"/>
</dbReference>
<evidence type="ECO:0000256" key="4">
    <source>
        <dbReference type="ARBA" id="ARBA00022801"/>
    </source>
</evidence>
<evidence type="ECO:0000256" key="3">
    <source>
        <dbReference type="ARBA" id="ARBA00022723"/>
    </source>
</evidence>
<dbReference type="AlphaFoldDB" id="A0A840Z0H0"/>
<keyword evidence="3" id="KW-0479">Metal-binding</keyword>
<evidence type="ECO:0000313" key="9">
    <source>
        <dbReference type="Proteomes" id="UP000554342"/>
    </source>
</evidence>
<evidence type="ECO:0000256" key="2">
    <source>
        <dbReference type="ARBA" id="ARBA00001946"/>
    </source>
</evidence>
<gene>
    <name evidence="8" type="ORF">FHR23_002334</name>
</gene>
<dbReference type="GO" id="GO:0046872">
    <property type="term" value="F:metal ion binding"/>
    <property type="evidence" value="ECO:0007669"/>
    <property type="project" value="UniProtKB-KW"/>
</dbReference>
<dbReference type="PANTHER" id="PTHR12318:SF0">
    <property type="entry name" value="ACYL-COENZYME A DIPHOSPHATASE NUDT19"/>
    <property type="match status" value="1"/>
</dbReference>
<dbReference type="EMBL" id="JACIJI010000004">
    <property type="protein sequence ID" value="MBB5719393.1"/>
    <property type="molecule type" value="Genomic_DNA"/>
</dbReference>
<accession>A0A840Z0H0</accession>
<evidence type="ECO:0000256" key="5">
    <source>
        <dbReference type="ARBA" id="ARBA00022842"/>
    </source>
</evidence>
<organism evidence="8 9">
    <name type="scientific">Stakelama sediminis</name>
    <dbReference type="NCBI Taxonomy" id="463200"/>
    <lineage>
        <taxon>Bacteria</taxon>
        <taxon>Pseudomonadati</taxon>
        <taxon>Pseudomonadota</taxon>
        <taxon>Alphaproteobacteria</taxon>
        <taxon>Sphingomonadales</taxon>
        <taxon>Sphingomonadaceae</taxon>
        <taxon>Stakelama</taxon>
    </lineage>
</organism>
<proteinExistence type="predicted"/>
<reference evidence="8 9" key="1">
    <citation type="submission" date="2020-08" db="EMBL/GenBank/DDBJ databases">
        <title>Genomic Encyclopedia of Type Strains, Phase IV (KMG-IV): sequencing the most valuable type-strain genomes for metagenomic binning, comparative biology and taxonomic classification.</title>
        <authorList>
            <person name="Goeker M."/>
        </authorList>
    </citation>
    <scope>NUCLEOTIDE SEQUENCE [LARGE SCALE GENOMIC DNA]</scope>
    <source>
        <strain evidence="8 9">DSM 27203</strain>
    </source>
</reference>
<dbReference type="PANTHER" id="PTHR12318">
    <property type="entry name" value="TESTOSTERONE-REGULATED PROTEIN RP2"/>
    <property type="match status" value="1"/>
</dbReference>
<evidence type="ECO:0000259" key="7">
    <source>
        <dbReference type="PROSITE" id="PS51462"/>
    </source>
</evidence>
<dbReference type="InterPro" id="IPR015797">
    <property type="entry name" value="NUDIX_hydrolase-like_dom_sf"/>
</dbReference>
<dbReference type="Gene3D" id="3.90.79.10">
    <property type="entry name" value="Nucleoside Triphosphate Pyrophosphohydrolase"/>
    <property type="match status" value="1"/>
</dbReference>
<dbReference type="SUPFAM" id="SSF55811">
    <property type="entry name" value="Nudix"/>
    <property type="match status" value="1"/>
</dbReference>
<keyword evidence="6" id="KW-0464">Manganese</keyword>
<sequence>MTDNAIPAATLILMRERGQAPPHLLMVERARTMAFAAGAAVFPGGRIDPGDHALAEILAPQMSDAAARIAAIRETIEEAGLAPAITPLLSQGEIAGMRAKLLDGAPLGEVLAHDAHIDLSALTPFARWRPDLELSRVFDTHFFITKLPGETAQNPQADGSETVRLFWTSAKDALAAADRKQLSVIYPTRRNLERLALFDSHADAVADAHAHPVRTITPWQESREDGAYLCIPDDLGYPVTAERLERVRRG</sequence>
<keyword evidence="9" id="KW-1185">Reference proteome</keyword>
<evidence type="ECO:0000256" key="1">
    <source>
        <dbReference type="ARBA" id="ARBA00001936"/>
    </source>
</evidence>
<comment type="cofactor">
    <cofactor evidence="1">
        <name>Mn(2+)</name>
        <dbReference type="ChEBI" id="CHEBI:29035"/>
    </cofactor>
</comment>
<evidence type="ECO:0000313" key="8">
    <source>
        <dbReference type="EMBL" id="MBB5719393.1"/>
    </source>
</evidence>
<dbReference type="GO" id="GO:0016818">
    <property type="term" value="F:hydrolase activity, acting on acid anhydrides, in phosphorus-containing anhydrides"/>
    <property type="evidence" value="ECO:0007669"/>
    <property type="project" value="InterPro"/>
</dbReference>
<dbReference type="InterPro" id="IPR039121">
    <property type="entry name" value="NUDT19"/>
</dbReference>
<comment type="caution">
    <text evidence="8">The sequence shown here is derived from an EMBL/GenBank/DDBJ whole genome shotgun (WGS) entry which is preliminary data.</text>
</comment>
<keyword evidence="4" id="KW-0378">Hydrolase</keyword>
<dbReference type="CDD" id="cd18870">
    <property type="entry name" value="NUDIX_AcylCoAdiphos_Nudt19"/>
    <property type="match status" value="1"/>
</dbReference>
<comment type="cofactor">
    <cofactor evidence="2">
        <name>Mg(2+)</name>
        <dbReference type="ChEBI" id="CHEBI:18420"/>
    </cofactor>
</comment>
<evidence type="ECO:0000256" key="6">
    <source>
        <dbReference type="ARBA" id="ARBA00023211"/>
    </source>
</evidence>
<dbReference type="Proteomes" id="UP000554342">
    <property type="component" value="Unassembled WGS sequence"/>
</dbReference>
<dbReference type="PROSITE" id="PS51462">
    <property type="entry name" value="NUDIX"/>
    <property type="match status" value="1"/>
</dbReference>
<dbReference type="RefSeq" id="WP_184004096.1">
    <property type="nucleotide sequence ID" value="NZ_BAABIF010000001.1"/>
</dbReference>
<name>A0A840Z0H0_9SPHN</name>